<organism evidence="2 3">
    <name type="scientific">Scophthalmus maximus</name>
    <name type="common">Turbot</name>
    <name type="synonym">Psetta maxima</name>
    <dbReference type="NCBI Taxonomy" id="52904"/>
    <lineage>
        <taxon>Eukaryota</taxon>
        <taxon>Metazoa</taxon>
        <taxon>Chordata</taxon>
        <taxon>Craniata</taxon>
        <taxon>Vertebrata</taxon>
        <taxon>Euteleostomi</taxon>
        <taxon>Actinopterygii</taxon>
        <taxon>Neopterygii</taxon>
        <taxon>Teleostei</taxon>
        <taxon>Neoteleostei</taxon>
        <taxon>Acanthomorphata</taxon>
        <taxon>Carangaria</taxon>
        <taxon>Pleuronectiformes</taxon>
        <taxon>Pleuronectoidei</taxon>
        <taxon>Scophthalmidae</taxon>
        <taxon>Scophthalmus</taxon>
    </lineage>
</organism>
<dbReference type="AlphaFoldDB" id="A0A6A4RZT2"/>
<sequence>MNASIIQSGKSFFYFGFRLPPRFRCITSAGASDISPSAALSVGAGGRHNGVVIPSCAVLRIREEFPDPADQYVGFRCPLTEA</sequence>
<dbReference type="Proteomes" id="UP000438429">
    <property type="component" value="Unassembled WGS sequence"/>
</dbReference>
<name>A0A6A4RZT2_SCOMX</name>
<dbReference type="EMBL" id="VEVO01000020">
    <property type="protein sequence ID" value="KAF0024880.1"/>
    <property type="molecule type" value="Genomic_DNA"/>
</dbReference>
<evidence type="ECO:0000313" key="3">
    <source>
        <dbReference type="Proteomes" id="UP000438429"/>
    </source>
</evidence>
<dbReference type="Pfam" id="PF20478">
    <property type="entry name" value="P2RX7_C"/>
    <property type="match status" value="1"/>
</dbReference>
<proteinExistence type="predicted"/>
<evidence type="ECO:0000259" key="1">
    <source>
        <dbReference type="Pfam" id="PF20478"/>
    </source>
</evidence>
<protein>
    <recommendedName>
        <fullName evidence="1">P2X purinoreceptor 7 intracellular domain-containing protein</fullName>
    </recommendedName>
</protein>
<gene>
    <name evidence="2" type="ORF">F2P81_021761</name>
</gene>
<evidence type="ECO:0000313" key="2">
    <source>
        <dbReference type="EMBL" id="KAF0024880.1"/>
    </source>
</evidence>
<accession>A0A6A4RZT2</accession>
<dbReference type="InterPro" id="IPR046815">
    <property type="entry name" value="P2RX7_C"/>
</dbReference>
<reference evidence="2 3" key="1">
    <citation type="submission" date="2019-06" db="EMBL/GenBank/DDBJ databases">
        <title>Draft genomes of female and male turbot (Scophthalmus maximus).</title>
        <authorList>
            <person name="Xu H."/>
            <person name="Xu X.-W."/>
            <person name="Shao C."/>
            <person name="Chen S."/>
        </authorList>
    </citation>
    <scope>NUCLEOTIDE SEQUENCE [LARGE SCALE GENOMIC DNA]</scope>
    <source>
        <strain evidence="2">Ysfricsl-2016a</strain>
        <tissue evidence="2">Blood</tissue>
    </source>
</reference>
<comment type="caution">
    <text evidence="2">The sequence shown here is derived from an EMBL/GenBank/DDBJ whole genome shotgun (WGS) entry which is preliminary data.</text>
</comment>
<feature type="domain" description="P2X purinoreceptor 7 intracellular" evidence="1">
    <location>
        <begin position="48"/>
        <end position="76"/>
    </location>
</feature>